<dbReference type="SUPFAM" id="SSF47598">
    <property type="entry name" value="Ribbon-helix-helix"/>
    <property type="match status" value="1"/>
</dbReference>
<evidence type="ECO:0000313" key="2">
    <source>
        <dbReference type="Proteomes" id="UP001595851"/>
    </source>
</evidence>
<comment type="caution">
    <text evidence="1">The sequence shown here is derived from an EMBL/GenBank/DDBJ whole genome shotgun (WGS) entry which is preliminary data.</text>
</comment>
<gene>
    <name evidence="1" type="ORF">ACFOY2_24400</name>
</gene>
<protein>
    <recommendedName>
        <fullName evidence="3">Antitoxin</fullName>
    </recommendedName>
</protein>
<keyword evidence="2" id="KW-1185">Reference proteome</keyword>
<accession>A0ABV8GC00</accession>
<name>A0ABV8GC00_9ACTN</name>
<dbReference type="InterPro" id="IPR010985">
    <property type="entry name" value="Ribbon_hlx_hlx"/>
</dbReference>
<evidence type="ECO:0000313" key="1">
    <source>
        <dbReference type="EMBL" id="MFC4010389.1"/>
    </source>
</evidence>
<dbReference type="RefSeq" id="WP_379530394.1">
    <property type="nucleotide sequence ID" value="NZ_JBHSBI010000012.1"/>
</dbReference>
<reference evidence="2" key="1">
    <citation type="journal article" date="2019" name="Int. J. Syst. Evol. Microbiol.">
        <title>The Global Catalogue of Microorganisms (GCM) 10K type strain sequencing project: providing services to taxonomists for standard genome sequencing and annotation.</title>
        <authorList>
            <consortium name="The Broad Institute Genomics Platform"/>
            <consortium name="The Broad Institute Genome Sequencing Center for Infectious Disease"/>
            <person name="Wu L."/>
            <person name="Ma J."/>
        </authorList>
    </citation>
    <scope>NUCLEOTIDE SEQUENCE [LARGE SCALE GENOMIC DNA]</scope>
    <source>
        <strain evidence="2">TBRC 1276</strain>
    </source>
</reference>
<evidence type="ECO:0008006" key="3">
    <source>
        <dbReference type="Google" id="ProtNLM"/>
    </source>
</evidence>
<sequence>MAKTIRIDDVPDETYEALRVQAEIEGLTVSDYLRRQLRLITRPTTTEVVERALRRPREGGPTNDDILAAIREGRGQ</sequence>
<dbReference type="Proteomes" id="UP001595851">
    <property type="component" value="Unassembled WGS sequence"/>
</dbReference>
<dbReference type="EMBL" id="JBHSBI010000012">
    <property type="protein sequence ID" value="MFC4010389.1"/>
    <property type="molecule type" value="Genomic_DNA"/>
</dbReference>
<proteinExistence type="predicted"/>
<organism evidence="1 2">
    <name type="scientific">Nonomuraea purpurea</name>
    <dbReference type="NCBI Taxonomy" id="1849276"/>
    <lineage>
        <taxon>Bacteria</taxon>
        <taxon>Bacillati</taxon>
        <taxon>Actinomycetota</taxon>
        <taxon>Actinomycetes</taxon>
        <taxon>Streptosporangiales</taxon>
        <taxon>Streptosporangiaceae</taxon>
        <taxon>Nonomuraea</taxon>
    </lineage>
</organism>